<dbReference type="AlphaFoldDB" id="A0ABD2FV09"/>
<gene>
    <name evidence="1" type="ORF">OYC64_013539</name>
</gene>
<protein>
    <submittedName>
        <fullName evidence="1">Uncharacterized protein</fullName>
    </submittedName>
</protein>
<dbReference type="Proteomes" id="UP001619887">
    <property type="component" value="Unassembled WGS sequence"/>
</dbReference>
<accession>A0ABD2FV09</accession>
<comment type="caution">
    <text evidence="1">The sequence shown here is derived from an EMBL/GenBank/DDBJ whole genome shotgun (WGS) entry which is preliminary data.</text>
</comment>
<reference evidence="1 2" key="2">
    <citation type="journal article" date="2024" name="G3 (Bethesda)">
        <title>The genome of the cryopelagic Antarctic bald notothen, Trematomus borchgrevinki.</title>
        <authorList>
            <person name="Rayamajhi N."/>
            <person name="Rivera-Colon A.G."/>
            <person name="Minhas B.F."/>
            <person name="Cheng C.C."/>
            <person name="Catchen J.M."/>
        </authorList>
    </citation>
    <scope>NUCLEOTIDE SEQUENCE [LARGE SCALE GENOMIC DNA]</scope>
    <source>
        <strain evidence="1">AGRC-2024</strain>
    </source>
</reference>
<evidence type="ECO:0000313" key="1">
    <source>
        <dbReference type="EMBL" id="KAL3045295.1"/>
    </source>
</evidence>
<name>A0ABD2FV09_PAGBO</name>
<evidence type="ECO:0000313" key="2">
    <source>
        <dbReference type="Proteomes" id="UP001619887"/>
    </source>
</evidence>
<dbReference type="EMBL" id="JBIYXZ010002087">
    <property type="protein sequence ID" value="KAL3045295.1"/>
    <property type="molecule type" value="Genomic_DNA"/>
</dbReference>
<proteinExistence type="predicted"/>
<organism evidence="1 2">
    <name type="scientific">Pagothenia borchgrevinki</name>
    <name type="common">Bald rockcod</name>
    <name type="synonym">Trematomus borchgrevinki</name>
    <dbReference type="NCBI Taxonomy" id="8213"/>
    <lineage>
        <taxon>Eukaryota</taxon>
        <taxon>Metazoa</taxon>
        <taxon>Chordata</taxon>
        <taxon>Craniata</taxon>
        <taxon>Vertebrata</taxon>
        <taxon>Euteleostomi</taxon>
        <taxon>Actinopterygii</taxon>
        <taxon>Neopterygii</taxon>
        <taxon>Teleostei</taxon>
        <taxon>Neoteleostei</taxon>
        <taxon>Acanthomorphata</taxon>
        <taxon>Eupercaria</taxon>
        <taxon>Perciformes</taxon>
        <taxon>Notothenioidei</taxon>
        <taxon>Nototheniidae</taxon>
        <taxon>Pagothenia</taxon>
    </lineage>
</organism>
<keyword evidence="2" id="KW-1185">Reference proteome</keyword>
<sequence>MSPRCCPVSPEGAACITTSALGY</sequence>
<reference evidence="1 2" key="1">
    <citation type="journal article" date="2022" name="G3 (Bethesda)">
        <title>Evaluating Illumina-, Nanopore-, and PacBio-based genome assembly strategies with the bald notothen, Trematomus borchgrevinki.</title>
        <authorList>
            <person name="Rayamajhi N."/>
            <person name="Cheng C.C."/>
            <person name="Catchen J.M."/>
        </authorList>
    </citation>
    <scope>NUCLEOTIDE SEQUENCE [LARGE SCALE GENOMIC DNA]</scope>
    <source>
        <strain evidence="1">AGRC-2024</strain>
    </source>
</reference>